<feature type="region of interest" description="Disordered" evidence="4">
    <location>
        <begin position="20"/>
        <end position="39"/>
    </location>
</feature>
<accession>A0AAV0QFI8</accession>
<dbReference type="PANTHER" id="PTHR22952">
    <property type="entry name" value="CAMP-RESPONSE ELEMENT BINDING PROTEIN-RELATED"/>
    <property type="match status" value="1"/>
</dbReference>
<dbReference type="AlphaFoldDB" id="A0AAV0QFI8"/>
<feature type="region of interest" description="Disordered" evidence="4">
    <location>
        <begin position="152"/>
        <end position="175"/>
    </location>
</feature>
<dbReference type="InterPro" id="IPR043452">
    <property type="entry name" value="BZIP46-like"/>
</dbReference>
<dbReference type="SUPFAM" id="SSF57959">
    <property type="entry name" value="Leucine zipper domain"/>
    <property type="match status" value="1"/>
</dbReference>
<dbReference type="CDD" id="cd14707">
    <property type="entry name" value="bZIP_plant_BZIP46"/>
    <property type="match status" value="1"/>
</dbReference>
<reference evidence="6" key="1">
    <citation type="submission" date="2022-08" db="EMBL/GenBank/DDBJ databases">
        <authorList>
            <person name="Gutierrez-Valencia J."/>
        </authorList>
    </citation>
    <scope>NUCLEOTIDE SEQUENCE</scope>
</reference>
<dbReference type="GO" id="GO:0045893">
    <property type="term" value="P:positive regulation of DNA-templated transcription"/>
    <property type="evidence" value="ECO:0007669"/>
    <property type="project" value="InterPro"/>
</dbReference>
<comment type="subcellular location">
    <subcellularLocation>
        <location evidence="1">Nucleus</location>
    </subcellularLocation>
</comment>
<keyword evidence="7" id="KW-1185">Reference proteome</keyword>
<evidence type="ECO:0000259" key="5">
    <source>
        <dbReference type="PROSITE" id="PS50217"/>
    </source>
</evidence>
<gene>
    <name evidence="6" type="ORF">LITE_LOCUS43142</name>
</gene>
<dbReference type="PROSITE" id="PS50217">
    <property type="entry name" value="BZIP"/>
    <property type="match status" value="1"/>
</dbReference>
<dbReference type="Gene3D" id="1.20.5.170">
    <property type="match status" value="1"/>
</dbReference>
<name>A0AAV0QFI8_9ROSI</name>
<dbReference type="InterPro" id="IPR046347">
    <property type="entry name" value="bZIP_sf"/>
</dbReference>
<evidence type="ECO:0000313" key="7">
    <source>
        <dbReference type="Proteomes" id="UP001154282"/>
    </source>
</evidence>
<organism evidence="6 7">
    <name type="scientific">Linum tenue</name>
    <dbReference type="NCBI Taxonomy" id="586396"/>
    <lineage>
        <taxon>Eukaryota</taxon>
        <taxon>Viridiplantae</taxon>
        <taxon>Streptophyta</taxon>
        <taxon>Embryophyta</taxon>
        <taxon>Tracheophyta</taxon>
        <taxon>Spermatophyta</taxon>
        <taxon>Magnoliopsida</taxon>
        <taxon>eudicotyledons</taxon>
        <taxon>Gunneridae</taxon>
        <taxon>Pentapetalae</taxon>
        <taxon>rosids</taxon>
        <taxon>fabids</taxon>
        <taxon>Malpighiales</taxon>
        <taxon>Linaceae</taxon>
        <taxon>Linum</taxon>
    </lineage>
</organism>
<dbReference type="PROSITE" id="PS00036">
    <property type="entry name" value="BZIP_BASIC"/>
    <property type="match status" value="1"/>
</dbReference>
<evidence type="ECO:0000313" key="6">
    <source>
        <dbReference type="EMBL" id="CAI0544315.1"/>
    </source>
</evidence>
<evidence type="ECO:0000256" key="4">
    <source>
        <dbReference type="SAM" id="MobiDB-lite"/>
    </source>
</evidence>
<dbReference type="PANTHER" id="PTHR22952:SF395">
    <property type="entry name" value="ABSCISIC ACID-INSENSITIVE 5-LIKE PROTEIN 1"/>
    <property type="match status" value="1"/>
</dbReference>
<feature type="non-terminal residue" evidence="6">
    <location>
        <position position="1"/>
    </location>
</feature>
<keyword evidence="3" id="KW-0539">Nucleus</keyword>
<sequence length="175" mass="20191">LCNKTVDEVWFHIQREIFSGPHHLNPSTNNNNNNDNDSDVLHHEEQQYSLGSMTLEDFLVQAGIVVEEAAQPEPSNSVTNVSGDGQPEVLVERKQRRMIKNRESAARSRARKQAYTMELEFELNFLKQDNTRLQQMVEIEQAAREKIIKLMRGAARQKKKADKLRSTESERRTSN</sequence>
<evidence type="ECO:0000256" key="2">
    <source>
        <dbReference type="ARBA" id="ARBA00023125"/>
    </source>
</evidence>
<feature type="domain" description="BZIP" evidence="5">
    <location>
        <begin position="91"/>
        <end position="138"/>
    </location>
</feature>
<dbReference type="EMBL" id="CAMGYJ010000009">
    <property type="protein sequence ID" value="CAI0544315.1"/>
    <property type="molecule type" value="Genomic_DNA"/>
</dbReference>
<dbReference type="InterPro" id="IPR004827">
    <property type="entry name" value="bZIP"/>
</dbReference>
<comment type="caution">
    <text evidence="6">The sequence shown here is derived from an EMBL/GenBank/DDBJ whole genome shotgun (WGS) entry which is preliminary data.</text>
</comment>
<proteinExistence type="predicted"/>
<keyword evidence="2" id="KW-0238">DNA-binding</keyword>
<dbReference type="Proteomes" id="UP001154282">
    <property type="component" value="Unassembled WGS sequence"/>
</dbReference>
<dbReference type="SMART" id="SM00338">
    <property type="entry name" value="BRLZ"/>
    <property type="match status" value="1"/>
</dbReference>
<protein>
    <recommendedName>
        <fullName evidence="5">BZIP domain-containing protein</fullName>
    </recommendedName>
</protein>
<dbReference type="GO" id="GO:0003677">
    <property type="term" value="F:DNA binding"/>
    <property type="evidence" value="ECO:0007669"/>
    <property type="project" value="UniProtKB-KW"/>
</dbReference>
<dbReference type="Pfam" id="PF07716">
    <property type="entry name" value="bZIP_2"/>
    <property type="match status" value="1"/>
</dbReference>
<dbReference type="FunFam" id="1.20.5.170:FF:000036">
    <property type="entry name" value="ABSCISIC ACID-INSENSITIVE 5-like protein 2"/>
    <property type="match status" value="1"/>
</dbReference>
<dbReference type="GO" id="GO:0005634">
    <property type="term" value="C:nucleus"/>
    <property type="evidence" value="ECO:0007669"/>
    <property type="project" value="UniProtKB-SubCell"/>
</dbReference>
<dbReference type="GO" id="GO:0003700">
    <property type="term" value="F:DNA-binding transcription factor activity"/>
    <property type="evidence" value="ECO:0007669"/>
    <property type="project" value="InterPro"/>
</dbReference>
<evidence type="ECO:0000256" key="3">
    <source>
        <dbReference type="ARBA" id="ARBA00023242"/>
    </source>
</evidence>
<evidence type="ECO:0000256" key="1">
    <source>
        <dbReference type="ARBA" id="ARBA00004123"/>
    </source>
</evidence>
<feature type="compositionally biased region" description="Basic and acidic residues" evidence="4">
    <location>
        <begin position="163"/>
        <end position="175"/>
    </location>
</feature>